<accession>A0A9X2B2Q0</accession>
<protein>
    <submittedName>
        <fullName evidence="7">TetR/AcrR family transcriptional regulator</fullName>
    </submittedName>
</protein>
<sequence>MSETNVDEKDINTREKILKIATKIFAEKGFDGARVDEIAKQAGVNKALIYYYFESKKKLLEELFQKNIDDYINQKDVFGKQLSTIDHNQIVEYSDEILATLKTKDEVIKIALIEALKNNEPDFSLFKMMDMSHWSVLPKLKEMGLDIHDEANSLITGFFFGVAPVVFYVILGDKWAEFHNMDRNEFDLNFSSRLKEFYTKFATEFLNQVVE</sequence>
<dbReference type="PANTHER" id="PTHR30328">
    <property type="entry name" value="TRANSCRIPTIONAL REPRESSOR"/>
    <property type="match status" value="1"/>
</dbReference>
<organism evidence="7 8">
    <name type="scientific">Paenibacillus mangrovi</name>
    <dbReference type="NCBI Taxonomy" id="2931978"/>
    <lineage>
        <taxon>Bacteria</taxon>
        <taxon>Bacillati</taxon>
        <taxon>Bacillota</taxon>
        <taxon>Bacilli</taxon>
        <taxon>Bacillales</taxon>
        <taxon>Paenibacillaceae</taxon>
        <taxon>Paenibacillus</taxon>
    </lineage>
</organism>
<evidence type="ECO:0000313" key="8">
    <source>
        <dbReference type="Proteomes" id="UP001139347"/>
    </source>
</evidence>
<evidence type="ECO:0000256" key="1">
    <source>
        <dbReference type="ARBA" id="ARBA00023015"/>
    </source>
</evidence>
<keyword evidence="8" id="KW-1185">Reference proteome</keyword>
<dbReference type="PRINTS" id="PR00455">
    <property type="entry name" value="HTHTETR"/>
</dbReference>
<dbReference type="PANTHER" id="PTHR30328:SF54">
    <property type="entry name" value="HTH-TYPE TRANSCRIPTIONAL REPRESSOR SCO4008"/>
    <property type="match status" value="1"/>
</dbReference>
<dbReference type="FunFam" id="1.10.10.60:FF:000141">
    <property type="entry name" value="TetR family transcriptional regulator"/>
    <property type="match status" value="1"/>
</dbReference>
<dbReference type="InterPro" id="IPR009057">
    <property type="entry name" value="Homeodomain-like_sf"/>
</dbReference>
<keyword evidence="5" id="KW-0812">Transmembrane</keyword>
<evidence type="ECO:0000256" key="3">
    <source>
        <dbReference type="ARBA" id="ARBA00023163"/>
    </source>
</evidence>
<dbReference type="SUPFAM" id="SSF46689">
    <property type="entry name" value="Homeodomain-like"/>
    <property type="match status" value="1"/>
</dbReference>
<dbReference type="GO" id="GO:0003677">
    <property type="term" value="F:DNA binding"/>
    <property type="evidence" value="ECO:0007669"/>
    <property type="project" value="UniProtKB-UniRule"/>
</dbReference>
<evidence type="ECO:0000256" key="2">
    <source>
        <dbReference type="ARBA" id="ARBA00023125"/>
    </source>
</evidence>
<evidence type="ECO:0000313" key="7">
    <source>
        <dbReference type="EMBL" id="MCJ8012526.1"/>
    </source>
</evidence>
<feature type="domain" description="HTH tetR-type" evidence="6">
    <location>
        <begin position="11"/>
        <end position="71"/>
    </location>
</feature>
<dbReference type="InterPro" id="IPR001647">
    <property type="entry name" value="HTH_TetR"/>
</dbReference>
<dbReference type="Proteomes" id="UP001139347">
    <property type="component" value="Unassembled WGS sequence"/>
</dbReference>
<keyword evidence="3" id="KW-0804">Transcription</keyword>
<dbReference type="EMBL" id="JALIRP010000004">
    <property type="protein sequence ID" value="MCJ8012526.1"/>
    <property type="molecule type" value="Genomic_DNA"/>
</dbReference>
<reference evidence="7" key="1">
    <citation type="submission" date="2022-04" db="EMBL/GenBank/DDBJ databases">
        <title>Paenibacillus mangrovi sp. nov., a novel endophytic bacterium isolated from bark of Kandelia candel.</title>
        <authorList>
            <person name="Tuo L."/>
        </authorList>
    </citation>
    <scope>NUCLEOTIDE SEQUENCE</scope>
    <source>
        <strain evidence="7">KQZ6P-2</strain>
    </source>
</reference>
<dbReference type="RefSeq" id="WP_244725319.1">
    <property type="nucleotide sequence ID" value="NZ_JALIRP010000004.1"/>
</dbReference>
<dbReference type="GO" id="GO:0045892">
    <property type="term" value="P:negative regulation of DNA-templated transcription"/>
    <property type="evidence" value="ECO:0007669"/>
    <property type="project" value="UniProtKB-ARBA"/>
</dbReference>
<dbReference type="Gene3D" id="1.10.357.10">
    <property type="entry name" value="Tetracycline Repressor, domain 2"/>
    <property type="match status" value="1"/>
</dbReference>
<feature type="DNA-binding region" description="H-T-H motif" evidence="4">
    <location>
        <begin position="34"/>
        <end position="53"/>
    </location>
</feature>
<keyword evidence="5" id="KW-0472">Membrane</keyword>
<dbReference type="PROSITE" id="PS50977">
    <property type="entry name" value="HTH_TETR_2"/>
    <property type="match status" value="1"/>
</dbReference>
<evidence type="ECO:0000259" key="6">
    <source>
        <dbReference type="PROSITE" id="PS50977"/>
    </source>
</evidence>
<comment type="caution">
    <text evidence="7">The sequence shown here is derived from an EMBL/GenBank/DDBJ whole genome shotgun (WGS) entry which is preliminary data.</text>
</comment>
<proteinExistence type="predicted"/>
<evidence type="ECO:0000256" key="4">
    <source>
        <dbReference type="PROSITE-ProRule" id="PRU00335"/>
    </source>
</evidence>
<keyword evidence="2 4" id="KW-0238">DNA-binding</keyword>
<keyword evidence="5" id="KW-1133">Transmembrane helix</keyword>
<dbReference type="InterPro" id="IPR050109">
    <property type="entry name" value="HTH-type_TetR-like_transc_reg"/>
</dbReference>
<name>A0A9X2B2Q0_9BACL</name>
<dbReference type="AlphaFoldDB" id="A0A9X2B2Q0"/>
<keyword evidence="1" id="KW-0805">Transcription regulation</keyword>
<feature type="transmembrane region" description="Helical" evidence="5">
    <location>
        <begin position="151"/>
        <end position="171"/>
    </location>
</feature>
<evidence type="ECO:0000256" key="5">
    <source>
        <dbReference type="SAM" id="Phobius"/>
    </source>
</evidence>
<gene>
    <name evidence="7" type="ORF">MUG84_12370</name>
</gene>
<dbReference type="Pfam" id="PF00440">
    <property type="entry name" value="TetR_N"/>
    <property type="match status" value="1"/>
</dbReference>